<keyword evidence="11" id="KW-1185">Reference proteome</keyword>
<dbReference type="PANTHER" id="PTHR10514:SF27">
    <property type="entry name" value="ANGIOTENSIN-CONVERTING ENZYME"/>
    <property type="match status" value="1"/>
</dbReference>
<keyword evidence="9" id="KW-0378">Hydrolase</keyword>
<feature type="glycosylation site" description="N-linked (GlcNAc...) asparagine" evidence="7">
    <location>
        <position position="88"/>
    </location>
</feature>
<keyword evidence="3 6" id="KW-1015">Disulfide bond</keyword>
<evidence type="ECO:0000256" key="3">
    <source>
        <dbReference type="ARBA" id="ARBA00023157"/>
    </source>
</evidence>
<dbReference type="WBParaSite" id="TMUE_3000014157.3">
    <property type="protein sequence ID" value="TMUE_3000014157.3"/>
    <property type="gene ID" value="WBGene00289539"/>
</dbReference>
<comment type="similarity">
    <text evidence="1 8 9">Belongs to the peptidase M2 family.</text>
</comment>
<evidence type="ECO:0000256" key="7">
    <source>
        <dbReference type="PIRSR" id="PIRSR601548-5"/>
    </source>
</evidence>
<keyword evidence="2" id="KW-0732">Signal</keyword>
<evidence type="ECO:0000256" key="5">
    <source>
        <dbReference type="PIRSR" id="PIRSR601548-2"/>
    </source>
</evidence>
<dbReference type="WBParaSite" id="TMUE_3000014157.1">
    <property type="protein sequence ID" value="TMUE_3000014157.1"/>
    <property type="gene ID" value="WBGene00289539"/>
</dbReference>
<feature type="binding site" evidence="5">
    <location>
        <position position="517"/>
    </location>
    <ligand>
        <name>chloride</name>
        <dbReference type="ChEBI" id="CHEBI:17996"/>
        <label>1</label>
    </ligand>
</feature>
<dbReference type="GO" id="GO:0008237">
    <property type="term" value="F:metallopeptidase activity"/>
    <property type="evidence" value="ECO:0007669"/>
    <property type="project" value="UniProtKB-KW"/>
</dbReference>
<dbReference type="GO" id="GO:0046872">
    <property type="term" value="F:metal ion binding"/>
    <property type="evidence" value="ECO:0007669"/>
    <property type="project" value="UniProtKB-KW"/>
</dbReference>
<keyword evidence="9" id="KW-0482">Metalloprotease</keyword>
<organism evidence="11 12">
    <name type="scientific">Trichuris muris</name>
    <name type="common">Mouse whipworm</name>
    <dbReference type="NCBI Taxonomy" id="70415"/>
    <lineage>
        <taxon>Eukaryota</taxon>
        <taxon>Metazoa</taxon>
        <taxon>Ecdysozoa</taxon>
        <taxon>Nematoda</taxon>
        <taxon>Enoplea</taxon>
        <taxon>Dorylaimia</taxon>
        <taxon>Trichinellida</taxon>
        <taxon>Trichuridae</taxon>
        <taxon>Trichuris</taxon>
    </lineage>
</organism>
<dbReference type="InterPro" id="IPR001548">
    <property type="entry name" value="Peptidase_M2"/>
</dbReference>
<name>A0A5S6R4N8_TRIMR</name>
<dbReference type="PANTHER" id="PTHR10514">
    <property type="entry name" value="ANGIOTENSIN-CONVERTING ENZYME"/>
    <property type="match status" value="1"/>
</dbReference>
<feature type="binding site" evidence="5">
    <location>
        <position position="209"/>
    </location>
    <ligand>
        <name>chloride</name>
        <dbReference type="ChEBI" id="CHEBI:17996"/>
        <label>1</label>
    </ligand>
</feature>
<dbReference type="Pfam" id="PF01401">
    <property type="entry name" value="Peptidase_M2"/>
    <property type="match status" value="1"/>
</dbReference>
<feature type="region of interest" description="Disordered" evidence="10">
    <location>
        <begin position="626"/>
        <end position="685"/>
    </location>
</feature>
<dbReference type="SUPFAM" id="SSF55486">
    <property type="entry name" value="Metalloproteases ('zincins'), catalytic domain"/>
    <property type="match status" value="1"/>
</dbReference>
<evidence type="ECO:0000256" key="10">
    <source>
        <dbReference type="SAM" id="MobiDB-lite"/>
    </source>
</evidence>
<keyword evidence="9" id="KW-0645">Protease</keyword>
<feature type="disulfide bond" evidence="6">
    <location>
        <begin position="332"/>
        <end position="358"/>
    </location>
</feature>
<evidence type="ECO:0000256" key="9">
    <source>
        <dbReference type="RuleBase" id="RU361144"/>
    </source>
</evidence>
<dbReference type="GO" id="GO:0016020">
    <property type="term" value="C:membrane"/>
    <property type="evidence" value="ECO:0007669"/>
    <property type="project" value="InterPro"/>
</dbReference>
<dbReference type="Proteomes" id="UP000046395">
    <property type="component" value="Unassembled WGS sequence"/>
</dbReference>
<keyword evidence="9" id="KW-0479">Metal-binding</keyword>
<protein>
    <recommendedName>
        <fullName evidence="9">Angiotensin-converting enzyme</fullName>
        <ecNumber evidence="9">3.4.-.-</ecNumber>
    </recommendedName>
</protein>
<dbReference type="PROSITE" id="PS52011">
    <property type="entry name" value="PEPTIDASE_M2"/>
    <property type="match status" value="1"/>
</dbReference>
<accession>A0A5S6R4N8</accession>
<evidence type="ECO:0000256" key="1">
    <source>
        <dbReference type="ARBA" id="ARBA00008139"/>
    </source>
</evidence>
<evidence type="ECO:0000256" key="6">
    <source>
        <dbReference type="PIRSR" id="PIRSR601548-4"/>
    </source>
</evidence>
<evidence type="ECO:0000256" key="8">
    <source>
        <dbReference type="PROSITE-ProRule" id="PRU01355"/>
    </source>
</evidence>
<dbReference type="GO" id="GO:0004180">
    <property type="term" value="F:carboxypeptidase activity"/>
    <property type="evidence" value="ECO:0007669"/>
    <property type="project" value="UniProtKB-KW"/>
</dbReference>
<feature type="compositionally biased region" description="Low complexity" evidence="10">
    <location>
        <begin position="638"/>
        <end position="659"/>
    </location>
</feature>
<dbReference type="GO" id="GO:0008241">
    <property type="term" value="F:peptidyl-dipeptidase activity"/>
    <property type="evidence" value="ECO:0007669"/>
    <property type="project" value="InterPro"/>
</dbReference>
<keyword evidence="4 7" id="KW-0325">Glycoprotein</keyword>
<dbReference type="WBParaSite" id="TMUE_3000014157.2">
    <property type="protein sequence ID" value="TMUE_3000014157.2"/>
    <property type="gene ID" value="WBGene00289539"/>
</dbReference>
<reference evidence="11" key="1">
    <citation type="submission" date="2013-11" db="EMBL/GenBank/DDBJ databases">
        <authorList>
            <person name="Aslett M."/>
        </authorList>
    </citation>
    <scope>NUCLEOTIDE SEQUENCE [LARGE SCALE GENOMIC DNA]</scope>
    <source>
        <strain evidence="11">Edinburgh</strain>
    </source>
</reference>
<evidence type="ECO:0000256" key="4">
    <source>
        <dbReference type="ARBA" id="ARBA00023180"/>
    </source>
</evidence>
<evidence type="ECO:0000313" key="11">
    <source>
        <dbReference type="Proteomes" id="UP000046395"/>
    </source>
</evidence>
<proteinExistence type="inferred from homology"/>
<evidence type="ECO:0000256" key="2">
    <source>
        <dbReference type="ARBA" id="ARBA00022729"/>
    </source>
</evidence>
<dbReference type="GO" id="GO:0006508">
    <property type="term" value="P:proteolysis"/>
    <property type="evidence" value="ECO:0007669"/>
    <property type="project" value="UniProtKB-KW"/>
</dbReference>
<dbReference type="PRINTS" id="PR00791">
    <property type="entry name" value="PEPDIPTASEA"/>
</dbReference>
<comment type="cofactor">
    <cofactor evidence="9">
        <name>Zn(2+)</name>
        <dbReference type="ChEBI" id="CHEBI:29105"/>
    </cofactor>
    <text evidence="9">Binds 1 zinc ion per subunit.</text>
</comment>
<comment type="caution">
    <text evidence="8">Lacks conserved residue(s) required for the propagation of feature annotation.</text>
</comment>
<sequence>MRPTLITILYLCVRFPSRLVSDPVDVASFLLNFNNEAVKEISKHLTELENVLQNFSDENQANVIESNAVLRQWMAEQVNNVSSMLQDNRTTENQKSSLKSIQAMTMLLPTEQWNELMSISLSTLQIYLGICAKSSNQSDCLWESYPKLRREFANCRDQAALLRYWNKWYRANGHSATTLSSFERLVKLYHNGSVSMNYTDLTELWNSKYASEGFQLETWANKSFYQLLPLYEELHAYVRHRLESEADKVTIDAHLLGDLFAESWENVYLTKRTINSSLNLNYTSKLRDKYKTASEMVELCKTYFKTIGFDIEPMLQGELVWSVDKGGDKKICQPTTLVFPSMQVREQRKDVVDWMSMCADVAMDDLSDMFTLMGRLVYARYYKDQQPVYFQDAPNPGMLDSLGKAVALAFNNPVNLQERGLLDNPANSEELQFEHLYKQALITVPTMMRAFATDTWLRHLVRLLPKTTSVDWPRWNDAWWQTLRNLTGISRPPSTFDIQSVDFLRIPRIATLEPIGRQFFSTAFSYQLFEYFCNSGKQEGKLHQCHIDGRLNAIDEITNILSSGSKSSWSSTIEQISGNGLRIEPLLLYFDPLHKMLIRENDNKSLCRGWGADELWPPDVMSNLSSNRCRVKPPNDGSTTTAEPSTPTVTVIPIGPVVPNSTDSPTVNPIGPVVPNSTDSPTVNPKGDSASMLAVPRCVVCTLSAMALLLSTWHKFSN</sequence>
<feature type="disulfide bond" evidence="6">
    <location>
        <begin position="533"/>
        <end position="545"/>
    </location>
</feature>
<evidence type="ECO:0000313" key="12">
    <source>
        <dbReference type="WBParaSite" id="TMUE_3000014157.1"/>
    </source>
</evidence>
<keyword evidence="9" id="KW-0862">Zinc</keyword>
<dbReference type="STRING" id="70415.A0A5S6R4N8"/>
<dbReference type="EC" id="3.4.-.-" evidence="9"/>
<dbReference type="AlphaFoldDB" id="A0A5S6R4N8"/>
<reference evidence="11" key="2">
    <citation type="submission" date="2014-03" db="EMBL/GenBank/DDBJ databases">
        <title>The whipworm genome and dual-species transcriptomics of an intimate host-pathogen interaction.</title>
        <authorList>
            <person name="Foth B.J."/>
            <person name="Tsai I.J."/>
            <person name="Reid A.J."/>
            <person name="Bancroft A.J."/>
            <person name="Nichol S."/>
            <person name="Tracey A."/>
            <person name="Holroyd N."/>
            <person name="Cotton J.A."/>
            <person name="Stanley E.J."/>
            <person name="Zarowiecki M."/>
            <person name="Liu J.Z."/>
            <person name="Huckvale T."/>
            <person name="Cooper P.J."/>
            <person name="Grencis R.K."/>
            <person name="Berriman M."/>
        </authorList>
    </citation>
    <scope>NUCLEOTIDE SEQUENCE [LARGE SCALE GENOMIC DNA]</scope>
    <source>
        <strain evidence="11">Edinburgh</strain>
    </source>
</reference>
<reference evidence="12" key="3">
    <citation type="submission" date="2019-12" db="UniProtKB">
        <authorList>
            <consortium name="WormBaseParasite"/>
        </authorList>
    </citation>
    <scope>IDENTIFICATION</scope>
</reference>
<keyword evidence="9" id="KW-0121">Carboxypeptidase</keyword>